<dbReference type="EMBL" id="VSWD01000013">
    <property type="protein sequence ID" value="KAK3083774.1"/>
    <property type="molecule type" value="Genomic_DNA"/>
</dbReference>
<feature type="non-terminal residue" evidence="4">
    <location>
        <position position="1"/>
    </location>
</feature>
<evidence type="ECO:0000256" key="2">
    <source>
        <dbReference type="SAM" id="Coils"/>
    </source>
</evidence>
<feature type="region of interest" description="Disordered" evidence="3">
    <location>
        <begin position="767"/>
        <end position="815"/>
    </location>
</feature>
<dbReference type="GO" id="GO:0005813">
    <property type="term" value="C:centrosome"/>
    <property type="evidence" value="ECO:0007669"/>
    <property type="project" value="TreeGrafter"/>
</dbReference>
<feature type="region of interest" description="Disordered" evidence="3">
    <location>
        <begin position="405"/>
        <end position="535"/>
    </location>
</feature>
<dbReference type="GO" id="GO:0061511">
    <property type="term" value="P:centriole elongation"/>
    <property type="evidence" value="ECO:0007669"/>
    <property type="project" value="TreeGrafter"/>
</dbReference>
<reference evidence="4" key="1">
    <citation type="submission" date="2019-08" db="EMBL/GenBank/DDBJ databases">
        <title>The improved chromosome-level genome for the pearl oyster Pinctada fucata martensii using PacBio sequencing and Hi-C.</title>
        <authorList>
            <person name="Zheng Z."/>
        </authorList>
    </citation>
    <scope>NUCLEOTIDE SEQUENCE</scope>
    <source>
        <strain evidence="4">ZZ-2019</strain>
        <tissue evidence="4">Adductor muscle</tissue>
    </source>
</reference>
<organism evidence="4 5">
    <name type="scientific">Pinctada imbricata</name>
    <name type="common">Atlantic pearl-oyster</name>
    <name type="synonym">Pinctada martensii</name>
    <dbReference type="NCBI Taxonomy" id="66713"/>
    <lineage>
        <taxon>Eukaryota</taxon>
        <taxon>Metazoa</taxon>
        <taxon>Spiralia</taxon>
        <taxon>Lophotrochozoa</taxon>
        <taxon>Mollusca</taxon>
        <taxon>Bivalvia</taxon>
        <taxon>Autobranchia</taxon>
        <taxon>Pteriomorphia</taxon>
        <taxon>Pterioida</taxon>
        <taxon>Pterioidea</taxon>
        <taxon>Pteriidae</taxon>
        <taxon>Pinctada</taxon>
    </lineage>
</organism>
<keyword evidence="5" id="KW-1185">Reference proteome</keyword>
<feature type="compositionally biased region" description="Low complexity" evidence="3">
    <location>
        <begin position="410"/>
        <end position="420"/>
    </location>
</feature>
<feature type="compositionally biased region" description="Acidic residues" evidence="3">
    <location>
        <begin position="228"/>
        <end position="264"/>
    </location>
</feature>
<dbReference type="PANTHER" id="PTHR10331">
    <property type="entry name" value="T COMPLEX PROTEIN 10"/>
    <property type="match status" value="1"/>
</dbReference>
<evidence type="ECO:0000256" key="1">
    <source>
        <dbReference type="ARBA" id="ARBA00005627"/>
    </source>
</evidence>
<feature type="compositionally biased region" description="Acidic residues" evidence="3">
    <location>
        <begin position="451"/>
        <end position="471"/>
    </location>
</feature>
<feature type="compositionally biased region" description="Polar residues" evidence="3">
    <location>
        <begin position="425"/>
        <end position="445"/>
    </location>
</feature>
<sequence length="853" mass="96944">TSENTMDMLEQRQAMEQARLLQRFKELRQWQMQQQEVLMKQQQMQLEILRKEQLSAQGLIVKQRESHWGGKVKLADNTTRTPPRSTRHHPHRGQGHAKAKGQSQPPQTSQQRVGQLPAPVMYVPLNDDNDEIKTNPDLFSDTNSQLQSPRTTVAKQLEATLKRGGQQTGQVPSQVLNSVSVPVVTKPATNNKISALKNQKDKDVVKDYIDRELGHKGQGRLSDVREDTEGEEKEIEDDNDDDDDSEFELSESESESSSDSDSESENSRTLTSPSKVMTRKIASNRDRTSLNSAYTTDRTGESVVVNEKTALDTVNNLLKRLTEKQLGSQVVEKQLISSEPTQLSMEFSQPIKSPIVISKEGGEIRDFRKNDNNGVDHDGSFHLHGKFSSQGGMFGVNKVVSKSDDDAELSDGSLSSYSDLKISKRQQNYGDSENEQRIGSNYPNNDSSQSESEDVKDSDEEDRFDDEEEWNDLTPKAKSPAKHSHFGDMEEGPPTSKLVSKLFPNLKPPQTKQQAENQQRLQSVTSAATSDGVQSKLMREKLTQLEMEIEKFKNENLNLERLRKEREEGLAKLKKEIAAFEKEKSEELKRLQEYKIEETKKLKHEKKMFEKYQKAAREMPNKKEREEIEMLKSQLTDLQDEMKRKESRWTSNNARLRSKLELLEQENTELKEEIKLMEMKRLEWLQKEQNTKKGVQRNIGTTNAAYSQKISKQFTSNSADFQTTDSDEETDPVRDESNPHSLQDTVNSNTMSLRPSQYENLVNVRAPPANSKTAPTQQKLPAPSGGHVSKMAASTKGHEKPNASRMGQNKSTNAEKSVTCRLNHLNRPSLGRRHCCLCPHSSYMKIYPEENLP</sequence>
<keyword evidence="2" id="KW-0175">Coiled coil</keyword>
<dbReference type="PANTHER" id="PTHR10331:SF6">
    <property type="entry name" value="SPINDLE ASSEMBLY ABNORMAL 4"/>
    <property type="match status" value="1"/>
</dbReference>
<feature type="region of interest" description="Disordered" evidence="3">
    <location>
        <begin position="216"/>
        <end position="294"/>
    </location>
</feature>
<evidence type="ECO:0000256" key="3">
    <source>
        <dbReference type="SAM" id="MobiDB-lite"/>
    </source>
</evidence>
<feature type="compositionally biased region" description="Polar residues" evidence="3">
    <location>
        <begin position="101"/>
        <end position="113"/>
    </location>
</feature>
<dbReference type="GO" id="GO:0015631">
    <property type="term" value="F:tubulin binding"/>
    <property type="evidence" value="ECO:0007669"/>
    <property type="project" value="TreeGrafter"/>
</dbReference>
<dbReference type="AlphaFoldDB" id="A0AA88XEF3"/>
<feature type="region of interest" description="Disordered" evidence="3">
    <location>
        <begin position="65"/>
        <end position="114"/>
    </location>
</feature>
<gene>
    <name evidence="4" type="ORF">FSP39_002942</name>
</gene>
<feature type="compositionally biased region" description="Polar residues" evidence="3">
    <location>
        <begin position="508"/>
        <end position="533"/>
    </location>
</feature>
<feature type="compositionally biased region" description="Polar residues" evidence="3">
    <location>
        <begin position="715"/>
        <end position="724"/>
    </location>
</feature>
<feature type="compositionally biased region" description="Polar residues" evidence="3">
    <location>
        <begin position="770"/>
        <end position="779"/>
    </location>
</feature>
<name>A0AA88XEF3_PINIB</name>
<dbReference type="GO" id="GO:0005814">
    <property type="term" value="C:centriole"/>
    <property type="evidence" value="ECO:0007669"/>
    <property type="project" value="TreeGrafter"/>
</dbReference>
<protein>
    <submittedName>
        <fullName evidence="4">Uncharacterized protein</fullName>
    </submittedName>
</protein>
<feature type="compositionally biased region" description="Basic residues" evidence="3">
    <location>
        <begin position="85"/>
        <end position="99"/>
    </location>
</feature>
<evidence type="ECO:0000313" key="5">
    <source>
        <dbReference type="Proteomes" id="UP001186944"/>
    </source>
</evidence>
<proteinExistence type="inferred from homology"/>
<feature type="compositionally biased region" description="Polar residues" evidence="3">
    <location>
        <begin position="739"/>
        <end position="750"/>
    </location>
</feature>
<feature type="coiled-coil region" evidence="2">
    <location>
        <begin position="621"/>
        <end position="687"/>
    </location>
</feature>
<dbReference type="Proteomes" id="UP001186944">
    <property type="component" value="Unassembled WGS sequence"/>
</dbReference>
<comment type="similarity">
    <text evidence="1">Belongs to the TCP10 family.</text>
</comment>
<dbReference type="InterPro" id="IPR026581">
    <property type="entry name" value="TCP10L/CENPJ"/>
</dbReference>
<feature type="compositionally biased region" description="Polar residues" evidence="3">
    <location>
        <begin position="805"/>
        <end position="815"/>
    </location>
</feature>
<feature type="coiled-coil region" evidence="2">
    <location>
        <begin position="535"/>
        <end position="597"/>
    </location>
</feature>
<dbReference type="GO" id="GO:0060271">
    <property type="term" value="P:cilium assembly"/>
    <property type="evidence" value="ECO:0007669"/>
    <property type="project" value="TreeGrafter"/>
</dbReference>
<accession>A0AA88XEF3</accession>
<feature type="region of interest" description="Disordered" evidence="3">
    <location>
        <begin position="715"/>
        <end position="750"/>
    </location>
</feature>
<comment type="caution">
    <text evidence="4">The sequence shown here is derived from an EMBL/GenBank/DDBJ whole genome shotgun (WGS) entry which is preliminary data.</text>
</comment>
<evidence type="ECO:0000313" key="4">
    <source>
        <dbReference type="EMBL" id="KAK3083774.1"/>
    </source>
</evidence>